<dbReference type="OrthoDB" id="8672648at2"/>
<feature type="domain" description="FAD-binding" evidence="4">
    <location>
        <begin position="4"/>
        <end position="346"/>
    </location>
</feature>
<dbReference type="Pfam" id="PF01494">
    <property type="entry name" value="FAD_binding_3"/>
    <property type="match status" value="1"/>
</dbReference>
<dbReference type="RefSeq" id="WP_058501887.1">
    <property type="nucleotide sequence ID" value="NZ_CAAAJA010000095.1"/>
</dbReference>
<keyword evidence="5" id="KW-0560">Oxidoreductase</keyword>
<reference evidence="5 6" key="1">
    <citation type="submission" date="2015-11" db="EMBL/GenBank/DDBJ databases">
        <title>Genomic analysis of 38 Legionella species identifies large and diverse effector repertoires.</title>
        <authorList>
            <person name="Burstein D."/>
            <person name="Amaro F."/>
            <person name="Zusman T."/>
            <person name="Lifshitz Z."/>
            <person name="Cohen O."/>
            <person name="Gilbert J.A."/>
            <person name="Pupko T."/>
            <person name="Shuman H.A."/>
            <person name="Segal G."/>
        </authorList>
    </citation>
    <scope>NUCLEOTIDE SEQUENCE [LARGE SCALE GENOMIC DNA]</scope>
    <source>
        <strain evidence="5 6">Bercovier 4</strain>
    </source>
</reference>
<keyword evidence="3" id="KW-0274">FAD</keyword>
<dbReference type="STRING" id="454.Lisr_1533"/>
<comment type="caution">
    <text evidence="5">The sequence shown here is derived from an EMBL/GenBank/DDBJ whole genome shotgun (WGS) entry which is preliminary data.</text>
</comment>
<dbReference type="AlphaFoldDB" id="A0A0W0VP39"/>
<dbReference type="GO" id="GO:0071949">
    <property type="term" value="F:FAD binding"/>
    <property type="evidence" value="ECO:0007669"/>
    <property type="project" value="InterPro"/>
</dbReference>
<evidence type="ECO:0000256" key="1">
    <source>
        <dbReference type="ARBA" id="ARBA00001974"/>
    </source>
</evidence>
<evidence type="ECO:0000313" key="6">
    <source>
        <dbReference type="Proteomes" id="UP000054761"/>
    </source>
</evidence>
<gene>
    <name evidence="5" type="ORF">Lisr_1533</name>
</gene>
<dbReference type="EMBL" id="LNYH01000092">
    <property type="protein sequence ID" value="KTD21542.1"/>
    <property type="molecule type" value="Genomic_DNA"/>
</dbReference>
<protein>
    <submittedName>
        <fullName evidence="5">FAD dependent oxidoreductase</fullName>
        <ecNumber evidence="5">1.14.13.50</ecNumber>
    </submittedName>
</protein>
<dbReference type="PATRIC" id="fig|454.4.peg.1671"/>
<dbReference type="EC" id="1.14.13.50" evidence="5"/>
<keyword evidence="2" id="KW-0285">Flavoprotein</keyword>
<dbReference type="InterPro" id="IPR036188">
    <property type="entry name" value="FAD/NAD-bd_sf"/>
</dbReference>
<evidence type="ECO:0000256" key="3">
    <source>
        <dbReference type="ARBA" id="ARBA00022827"/>
    </source>
</evidence>
<dbReference type="PRINTS" id="PR00420">
    <property type="entry name" value="RNGMNOXGNASE"/>
</dbReference>
<organism evidence="5 6">
    <name type="scientific">Legionella israelensis</name>
    <dbReference type="NCBI Taxonomy" id="454"/>
    <lineage>
        <taxon>Bacteria</taxon>
        <taxon>Pseudomonadati</taxon>
        <taxon>Pseudomonadota</taxon>
        <taxon>Gammaproteobacteria</taxon>
        <taxon>Legionellales</taxon>
        <taxon>Legionellaceae</taxon>
        <taxon>Legionella</taxon>
    </lineage>
</organism>
<comment type="cofactor">
    <cofactor evidence="1">
        <name>FAD</name>
        <dbReference type="ChEBI" id="CHEBI:57692"/>
    </cofactor>
</comment>
<dbReference type="PANTHER" id="PTHR43004">
    <property type="entry name" value="TRK SYSTEM POTASSIUM UPTAKE PROTEIN"/>
    <property type="match status" value="1"/>
</dbReference>
<dbReference type="GO" id="GO:0018677">
    <property type="term" value="F:pentachlorophenol monooxygenase activity"/>
    <property type="evidence" value="ECO:0007669"/>
    <property type="project" value="UniProtKB-EC"/>
</dbReference>
<dbReference type="Gene3D" id="3.30.70.2450">
    <property type="match status" value="1"/>
</dbReference>
<proteinExistence type="predicted"/>
<keyword evidence="6" id="KW-1185">Reference proteome</keyword>
<sequence length="527" mass="61137">MKKKYDVIISGAGPVGLMCAYLLKRQNIDCLIIDKLAKPQTYCKALGIQPRTLELYESLNIANNYIKQGLWFDEQRIYKNGVLQQKIKTELRSLPFGFMSIPQYLTEKHLNSEFNHLGGKVYRAFQLESFSTLSNGIRVDITDLKQNKTLQVDAKYLIACEGAHSVIRKQLGIEFSGDQLKETFMLADVKVNWDLPHNCSYKFFYEFDGERRYLIFIPYRGKNRFRVSTVIPEDSVEMKNPPGLEEFYAVTQKGLPEGVTFSDMRWSSIYKISHRIAERYSIKRVFLAGDAAHIHPPVGGQGMNTGMQDAYNLAWKIALVIQNKAPDKLLETYHEERYPVGLNVVNHTKSRIDKNVKETPEEALLYDSQTLINYRNSTLSFNSLSKNKRKIQAGDRTPDVLNLSRKGLNFPIRLFDILRGYKFKLIVYLDFDDKNILEELNKQLITIQDITMDAYVISHNEISIDAYEHIEFIFDKNKHFKNKFDAEHSMQLFIRPDNYIGLITEHIDFNAIKNYLKFSIQHQENEG</sequence>
<evidence type="ECO:0000313" key="5">
    <source>
        <dbReference type="EMBL" id="KTD21542.1"/>
    </source>
</evidence>
<dbReference type="Proteomes" id="UP000054761">
    <property type="component" value="Unassembled WGS sequence"/>
</dbReference>
<dbReference type="Gene3D" id="3.50.50.60">
    <property type="entry name" value="FAD/NAD(P)-binding domain"/>
    <property type="match status" value="1"/>
</dbReference>
<name>A0A0W0VP39_9GAMM</name>
<evidence type="ECO:0000256" key="2">
    <source>
        <dbReference type="ARBA" id="ARBA00022630"/>
    </source>
</evidence>
<dbReference type="InterPro" id="IPR050641">
    <property type="entry name" value="RIFMO-like"/>
</dbReference>
<dbReference type="PANTHER" id="PTHR43004:SF19">
    <property type="entry name" value="BINDING MONOOXYGENASE, PUTATIVE (JCVI)-RELATED"/>
    <property type="match status" value="1"/>
</dbReference>
<dbReference type="InterPro" id="IPR002938">
    <property type="entry name" value="FAD-bd"/>
</dbReference>
<accession>A0A0W0VP39</accession>
<dbReference type="SUPFAM" id="SSF51905">
    <property type="entry name" value="FAD/NAD(P)-binding domain"/>
    <property type="match status" value="1"/>
</dbReference>
<evidence type="ECO:0000259" key="4">
    <source>
        <dbReference type="Pfam" id="PF01494"/>
    </source>
</evidence>